<feature type="domain" description="3-beta hydroxysteroid dehydrogenase/isomerase" evidence="3">
    <location>
        <begin position="7"/>
        <end position="270"/>
    </location>
</feature>
<evidence type="ECO:0000259" key="3">
    <source>
        <dbReference type="Pfam" id="PF01073"/>
    </source>
</evidence>
<dbReference type="InterPro" id="IPR002225">
    <property type="entry name" value="3Beta_OHSteriod_DH/Estase"/>
</dbReference>
<keyword evidence="5" id="KW-1185">Reference proteome</keyword>
<accession>A0A8K0VU73</accession>
<dbReference type="InterPro" id="IPR050177">
    <property type="entry name" value="Lipid_A_modif_metabolic_enz"/>
</dbReference>
<gene>
    <name evidence="4" type="ORF">FB567DRAFT_451599</name>
</gene>
<dbReference type="Pfam" id="PF01073">
    <property type="entry name" value="3Beta_HSD"/>
    <property type="match status" value="1"/>
</dbReference>
<name>A0A8K0VU73_9PLEO</name>
<protein>
    <submittedName>
        <fullName evidence="4">C-3 sterol dehydrogenase/C-4 decarboxylase-like protein</fullName>
    </submittedName>
</protein>
<evidence type="ECO:0000313" key="4">
    <source>
        <dbReference type="EMBL" id="KAH7077348.1"/>
    </source>
</evidence>
<dbReference type="Proteomes" id="UP000813461">
    <property type="component" value="Unassembled WGS sequence"/>
</dbReference>
<dbReference type="GO" id="GO:0016616">
    <property type="term" value="F:oxidoreductase activity, acting on the CH-OH group of donors, NAD or NADP as acceptor"/>
    <property type="evidence" value="ECO:0007669"/>
    <property type="project" value="InterPro"/>
</dbReference>
<dbReference type="AlphaFoldDB" id="A0A8K0VU73"/>
<comment type="similarity">
    <text evidence="1">Belongs to the 3-beta-HSD family.</text>
</comment>
<sequence length="364" mass="39652">MEQIPILVTGGCGFLGTAVVSALLATNRFSITAIDINPPSLGSTAFPTSVRYVRANVLDPDALKKVFDEARPALVIHTVGVYPLGLRRYSMKGKETVFKVNVDGTRNVLEASKNCGAKGLVYTSSVTVVFDEMGRDFKNIDERWPTGKADTAYGQSKALAESLVLAANTPTFSTCALRSAPILGPSDPSILPTIHALIPTHQTPFILGPGTNLQDYVYIDNIAYAHLLATTNLLNSQTAAGLAIYITNGEPVTLRDMCLAIWRNFGHVPKWEVRVPENVAWWVGYAMEWATWVTGVEGGLCRGVVSDGCRDRYVSIALARRVLGYKVRVGLEEGIRRSCEVSDYAPVLCILVSGVRAREWVERC</sequence>
<comment type="caution">
    <text evidence="4">The sequence shown here is derived from an EMBL/GenBank/DDBJ whole genome shotgun (WGS) entry which is preliminary data.</text>
</comment>
<proteinExistence type="inferred from homology"/>
<dbReference type="OrthoDB" id="331544at2759"/>
<dbReference type="InterPro" id="IPR036291">
    <property type="entry name" value="NAD(P)-bd_dom_sf"/>
</dbReference>
<dbReference type="Gene3D" id="3.40.50.720">
    <property type="entry name" value="NAD(P)-binding Rossmann-like Domain"/>
    <property type="match status" value="1"/>
</dbReference>
<organism evidence="4 5">
    <name type="scientific">Paraphoma chrysanthemicola</name>
    <dbReference type="NCBI Taxonomy" id="798071"/>
    <lineage>
        <taxon>Eukaryota</taxon>
        <taxon>Fungi</taxon>
        <taxon>Dikarya</taxon>
        <taxon>Ascomycota</taxon>
        <taxon>Pezizomycotina</taxon>
        <taxon>Dothideomycetes</taxon>
        <taxon>Pleosporomycetidae</taxon>
        <taxon>Pleosporales</taxon>
        <taxon>Pleosporineae</taxon>
        <taxon>Phaeosphaeriaceae</taxon>
        <taxon>Paraphoma</taxon>
    </lineage>
</organism>
<keyword evidence="2" id="KW-0560">Oxidoreductase</keyword>
<dbReference type="PANTHER" id="PTHR43245:SF51">
    <property type="entry name" value="SHORT CHAIN DEHYDROGENASE_REDUCTASE FAMILY 42E, MEMBER 2"/>
    <property type="match status" value="1"/>
</dbReference>
<dbReference type="GO" id="GO:0006694">
    <property type="term" value="P:steroid biosynthetic process"/>
    <property type="evidence" value="ECO:0007669"/>
    <property type="project" value="InterPro"/>
</dbReference>
<evidence type="ECO:0000313" key="5">
    <source>
        <dbReference type="Proteomes" id="UP000813461"/>
    </source>
</evidence>
<reference evidence="4" key="1">
    <citation type="journal article" date="2021" name="Nat. Commun.">
        <title>Genetic determinants of endophytism in the Arabidopsis root mycobiome.</title>
        <authorList>
            <person name="Mesny F."/>
            <person name="Miyauchi S."/>
            <person name="Thiergart T."/>
            <person name="Pickel B."/>
            <person name="Atanasova L."/>
            <person name="Karlsson M."/>
            <person name="Huettel B."/>
            <person name="Barry K.W."/>
            <person name="Haridas S."/>
            <person name="Chen C."/>
            <person name="Bauer D."/>
            <person name="Andreopoulos W."/>
            <person name="Pangilinan J."/>
            <person name="LaButti K."/>
            <person name="Riley R."/>
            <person name="Lipzen A."/>
            <person name="Clum A."/>
            <person name="Drula E."/>
            <person name="Henrissat B."/>
            <person name="Kohler A."/>
            <person name="Grigoriev I.V."/>
            <person name="Martin F.M."/>
            <person name="Hacquard S."/>
        </authorList>
    </citation>
    <scope>NUCLEOTIDE SEQUENCE</scope>
    <source>
        <strain evidence="4">MPI-SDFR-AT-0120</strain>
    </source>
</reference>
<dbReference type="EMBL" id="JAGMVJ010000018">
    <property type="protein sequence ID" value="KAH7077348.1"/>
    <property type="molecule type" value="Genomic_DNA"/>
</dbReference>
<evidence type="ECO:0000256" key="2">
    <source>
        <dbReference type="ARBA" id="ARBA00023002"/>
    </source>
</evidence>
<dbReference type="PANTHER" id="PTHR43245">
    <property type="entry name" value="BIFUNCTIONAL POLYMYXIN RESISTANCE PROTEIN ARNA"/>
    <property type="match status" value="1"/>
</dbReference>
<dbReference type="SUPFAM" id="SSF51735">
    <property type="entry name" value="NAD(P)-binding Rossmann-fold domains"/>
    <property type="match status" value="1"/>
</dbReference>
<evidence type="ECO:0000256" key="1">
    <source>
        <dbReference type="ARBA" id="ARBA00009219"/>
    </source>
</evidence>